<dbReference type="EMBL" id="CAAGRJ010000173">
    <property type="protein sequence ID" value="VFV17720.1"/>
    <property type="molecule type" value="Genomic_DNA"/>
</dbReference>
<dbReference type="Proteomes" id="UP000386466">
    <property type="component" value="Unassembled WGS sequence"/>
</dbReference>
<keyword evidence="2" id="KW-1185">Reference proteome</keyword>
<name>A0A485MAB3_LYNPA</name>
<organism evidence="1 2">
    <name type="scientific">Lynx pardinus</name>
    <name type="common">Iberian lynx</name>
    <name type="synonym">Felis pardina</name>
    <dbReference type="NCBI Taxonomy" id="191816"/>
    <lineage>
        <taxon>Eukaryota</taxon>
        <taxon>Metazoa</taxon>
        <taxon>Chordata</taxon>
        <taxon>Craniata</taxon>
        <taxon>Vertebrata</taxon>
        <taxon>Euteleostomi</taxon>
        <taxon>Mammalia</taxon>
        <taxon>Eutheria</taxon>
        <taxon>Laurasiatheria</taxon>
        <taxon>Carnivora</taxon>
        <taxon>Feliformia</taxon>
        <taxon>Felidae</taxon>
        <taxon>Felinae</taxon>
        <taxon>Lynx</taxon>
    </lineage>
</organism>
<reference evidence="1 2" key="1">
    <citation type="submission" date="2019-01" db="EMBL/GenBank/DDBJ databases">
        <authorList>
            <person name="Alioto T."/>
            <person name="Alioto T."/>
        </authorList>
    </citation>
    <scope>NUCLEOTIDE SEQUENCE [LARGE SCALE GENOMIC DNA]</scope>
</reference>
<sequence length="220" mass="23541">MIQLGPKSLNVKGVKIILPCAPRRPIPMGLVTIAREAGVCSCEIVNDLNVLGLEKKVGQELKSLFSKALSPLQIYRCLTCEWQTPMGGLWDCLLNHKKKIYIGGGSVCVQGHRFCCLGNESLLDNCQMTVFGAPLCNSSILSMLIFARFPTPLPGNQTQPLFPCSSGLSDSSLSAVPDSGDFICSAKQTALPRGWGPSCAGRVEILHQGSWSVSVMTAGT</sequence>
<gene>
    <name evidence="1" type="ORF">LYPA_23C009682</name>
</gene>
<dbReference type="AlphaFoldDB" id="A0A485MAB3"/>
<evidence type="ECO:0000313" key="1">
    <source>
        <dbReference type="EMBL" id="VFV17720.1"/>
    </source>
</evidence>
<protein>
    <submittedName>
        <fullName evidence="1">Uncharacterized protein</fullName>
    </submittedName>
</protein>
<evidence type="ECO:0000313" key="2">
    <source>
        <dbReference type="Proteomes" id="UP000386466"/>
    </source>
</evidence>
<accession>A0A485MAB3</accession>
<proteinExistence type="predicted"/>